<organism evidence="4 5">
    <name type="scientific">Sphingomonas ginsenosidimutans</name>
    <dbReference type="NCBI Taxonomy" id="862134"/>
    <lineage>
        <taxon>Bacteria</taxon>
        <taxon>Pseudomonadati</taxon>
        <taxon>Pseudomonadota</taxon>
        <taxon>Alphaproteobacteria</taxon>
        <taxon>Sphingomonadales</taxon>
        <taxon>Sphingomonadaceae</taxon>
        <taxon>Sphingomonas</taxon>
    </lineage>
</organism>
<dbReference type="InterPro" id="IPR029025">
    <property type="entry name" value="T3SS_substrate_exporter_C"/>
</dbReference>
<comment type="caution">
    <text evidence="4">The sequence shown here is derived from an EMBL/GenBank/DDBJ whole genome shotgun (WGS) entry which is preliminary data.</text>
</comment>
<reference evidence="4 5" key="1">
    <citation type="submission" date="2017-09" db="EMBL/GenBank/DDBJ databases">
        <title>Sphingomonas ginsenosidimutans KACC 14949, whole genome shotgun sequence.</title>
        <authorList>
            <person name="Feng G."/>
            <person name="Zhu H."/>
        </authorList>
    </citation>
    <scope>NUCLEOTIDE SEQUENCE [LARGE SCALE GENOMIC DNA]</scope>
    <source>
        <strain evidence="4 5">KACC 14949</strain>
    </source>
</reference>
<evidence type="ECO:0000313" key="4">
    <source>
        <dbReference type="EMBL" id="PCG08969.1"/>
    </source>
</evidence>
<feature type="transmembrane region" description="Helical" evidence="3">
    <location>
        <begin position="152"/>
        <end position="171"/>
    </location>
</feature>
<keyword evidence="5" id="KW-1185">Reference proteome</keyword>
<keyword evidence="3" id="KW-1133">Transmembrane helix</keyword>
<evidence type="ECO:0000256" key="1">
    <source>
        <dbReference type="ARBA" id="ARBA00010690"/>
    </source>
</evidence>
<dbReference type="GO" id="GO:0005886">
    <property type="term" value="C:plasma membrane"/>
    <property type="evidence" value="ECO:0007669"/>
    <property type="project" value="TreeGrafter"/>
</dbReference>
<keyword evidence="4" id="KW-0282">Flagellum</keyword>
<sequence>MSEEAAGDKTEAPTQKRKDDARDKGDILKSREFATALVVLAGTAWMIFFGPGLIAACRAVMRASFTFGRTDVEDFQPFRPLVEAGWKVAPPVAILFAITIAAAIVSQAGLGSLRFNASLMAPKPQRLNPANGLKKIFGLNGWTELGKSLLKVVLLGAIGAWMLWKTAHFSFGLAASNLPVALASLGETLNGIMLAMAAGLVGIAALDVPTQILQLLRKLRMTKQEVKDENKESEGNPEMKGHLRQKQREVLSGGMRKAIAEAHVVLTNPTHFAVALRYDRGRDQVPVVVAKGRGATALAIRERAGEIGLQILEYPALARAVYYTSREGQEIRDDLYLAVATVLAFVFGLNAQAGGTMPAIDVPPTARFDENGVQQA</sequence>
<keyword evidence="3" id="KW-0472">Membrane</keyword>
<dbReference type="PANTHER" id="PTHR30531">
    <property type="entry name" value="FLAGELLAR BIOSYNTHETIC PROTEIN FLHB"/>
    <property type="match status" value="1"/>
</dbReference>
<feature type="transmembrane region" description="Helical" evidence="3">
    <location>
        <begin position="33"/>
        <end position="61"/>
    </location>
</feature>
<dbReference type="GO" id="GO:0009306">
    <property type="term" value="P:protein secretion"/>
    <property type="evidence" value="ECO:0007669"/>
    <property type="project" value="InterPro"/>
</dbReference>
<dbReference type="EMBL" id="NWVD01000003">
    <property type="protein sequence ID" value="PCG08969.1"/>
    <property type="molecule type" value="Genomic_DNA"/>
</dbReference>
<keyword evidence="3" id="KW-0812">Transmembrane</keyword>
<feature type="region of interest" description="Disordered" evidence="2">
    <location>
        <begin position="1"/>
        <end position="23"/>
    </location>
</feature>
<feature type="transmembrane region" description="Helical" evidence="3">
    <location>
        <begin position="335"/>
        <end position="353"/>
    </location>
</feature>
<dbReference type="Pfam" id="PF01312">
    <property type="entry name" value="Bac_export_2"/>
    <property type="match status" value="1"/>
</dbReference>
<dbReference type="SUPFAM" id="SSF160544">
    <property type="entry name" value="EscU C-terminal domain-like"/>
    <property type="match status" value="1"/>
</dbReference>
<gene>
    <name evidence="4" type="ORF">COA17_08635</name>
</gene>
<dbReference type="InterPro" id="IPR006135">
    <property type="entry name" value="T3SS_substrate_exporter"/>
</dbReference>
<dbReference type="RefSeq" id="WP_096611762.1">
    <property type="nucleotide sequence ID" value="NZ_NWVD01000003.1"/>
</dbReference>
<dbReference type="PRINTS" id="PR00950">
    <property type="entry name" value="TYPE3IMSPROT"/>
</dbReference>
<dbReference type="Gene3D" id="3.40.1690.10">
    <property type="entry name" value="secretion proteins EscU"/>
    <property type="match status" value="1"/>
</dbReference>
<proteinExistence type="inferred from homology"/>
<evidence type="ECO:0000313" key="5">
    <source>
        <dbReference type="Proteomes" id="UP000218784"/>
    </source>
</evidence>
<keyword evidence="4" id="KW-0966">Cell projection</keyword>
<evidence type="ECO:0000256" key="2">
    <source>
        <dbReference type="SAM" id="MobiDB-lite"/>
    </source>
</evidence>
<dbReference type="Proteomes" id="UP000218784">
    <property type="component" value="Unassembled WGS sequence"/>
</dbReference>
<accession>A0A2A4HYI2</accession>
<dbReference type="PANTHER" id="PTHR30531:SF12">
    <property type="entry name" value="FLAGELLAR BIOSYNTHETIC PROTEIN FLHB"/>
    <property type="match status" value="1"/>
</dbReference>
<protein>
    <submittedName>
        <fullName evidence="4">Flagellar biosynthesis protein FlhB</fullName>
    </submittedName>
</protein>
<dbReference type="AlphaFoldDB" id="A0A2A4HYI2"/>
<feature type="transmembrane region" description="Helical" evidence="3">
    <location>
        <begin position="88"/>
        <end position="110"/>
    </location>
</feature>
<evidence type="ECO:0000256" key="3">
    <source>
        <dbReference type="SAM" id="Phobius"/>
    </source>
</evidence>
<name>A0A2A4HYI2_9SPHN</name>
<comment type="similarity">
    <text evidence="1">Belongs to the type III secretion exporter family.</text>
</comment>
<feature type="region of interest" description="Disordered" evidence="2">
    <location>
        <begin position="225"/>
        <end position="244"/>
    </location>
</feature>
<feature type="transmembrane region" description="Helical" evidence="3">
    <location>
        <begin position="191"/>
        <end position="213"/>
    </location>
</feature>
<keyword evidence="4" id="KW-0969">Cilium</keyword>